<proteinExistence type="predicted"/>
<evidence type="ECO:0000313" key="3">
    <source>
        <dbReference type="Proteomes" id="UP000583556"/>
    </source>
</evidence>
<dbReference type="Pfam" id="PF00534">
    <property type="entry name" value="Glycos_transf_1"/>
    <property type="match status" value="1"/>
</dbReference>
<dbReference type="Proteomes" id="UP000583556">
    <property type="component" value="Unassembled WGS sequence"/>
</dbReference>
<dbReference type="GO" id="GO:0016757">
    <property type="term" value="F:glycosyltransferase activity"/>
    <property type="evidence" value="ECO:0007669"/>
    <property type="project" value="InterPro"/>
</dbReference>
<reference evidence="2 3" key="1">
    <citation type="submission" date="2020-04" db="EMBL/GenBank/DDBJ databases">
        <title>Novosphingobium sp. TW-4 isolated from soil.</title>
        <authorList>
            <person name="Dahal R.H."/>
            <person name="Chaudhary D.K."/>
        </authorList>
    </citation>
    <scope>NUCLEOTIDE SEQUENCE [LARGE SCALE GENOMIC DNA]</scope>
    <source>
        <strain evidence="2 3">TW-4</strain>
    </source>
</reference>
<gene>
    <name evidence="2" type="ORF">HHL27_06330</name>
</gene>
<protein>
    <submittedName>
        <fullName evidence="2">Glycosyltransferase family 4 protein</fullName>
    </submittedName>
</protein>
<keyword evidence="2" id="KW-0808">Transferase</keyword>
<dbReference type="EMBL" id="JABBGM010000002">
    <property type="protein sequence ID" value="NML93287.1"/>
    <property type="molecule type" value="Genomic_DNA"/>
</dbReference>
<dbReference type="RefSeq" id="WP_169492527.1">
    <property type="nucleotide sequence ID" value="NZ_JABBGM010000002.1"/>
</dbReference>
<sequence length="353" mass="38943">MRSPGPARRRILFVETFGGAVYDDRTLGQAGPAIGGSETTLVRIACGLAATHHVDVVQYVRTEPRDGGGVRWHPWSALRQLARAADAIVVQRHDELAPRLRRFALRTPIFLWNHDSIDYAELPPPSFKADREVLLHGLAGVTRVCLSPFHAANQAEALQRQRRLPGPPSPRIRVIPNPVVVYPPDPRPPLDRDKLVYCSSPTDRLPMILAAFAAARAEMPLLRLHLASPRYDPIREEDLPADRDGIVLMGSLPQPELHRQLSDALCLFYPQWVVPEAFGLVFAEAHALGTPALAHNFGAAVDLLTPDERLDARDLGAVVARVRAWRDGARPHVSANPALTLEAVLGQWRELLG</sequence>
<dbReference type="Gene3D" id="3.40.50.2000">
    <property type="entry name" value="Glycogen Phosphorylase B"/>
    <property type="match status" value="2"/>
</dbReference>
<dbReference type="SUPFAM" id="SSF53756">
    <property type="entry name" value="UDP-Glycosyltransferase/glycogen phosphorylase"/>
    <property type="match status" value="1"/>
</dbReference>
<evidence type="ECO:0000259" key="1">
    <source>
        <dbReference type="Pfam" id="PF00534"/>
    </source>
</evidence>
<comment type="caution">
    <text evidence="2">The sequence shown here is derived from an EMBL/GenBank/DDBJ whole genome shotgun (WGS) entry which is preliminary data.</text>
</comment>
<keyword evidence="3" id="KW-1185">Reference proteome</keyword>
<dbReference type="InterPro" id="IPR001296">
    <property type="entry name" value="Glyco_trans_1"/>
</dbReference>
<organism evidence="2 3">
    <name type="scientific">Novosphingobium olei</name>
    <dbReference type="NCBI Taxonomy" id="2728851"/>
    <lineage>
        <taxon>Bacteria</taxon>
        <taxon>Pseudomonadati</taxon>
        <taxon>Pseudomonadota</taxon>
        <taxon>Alphaproteobacteria</taxon>
        <taxon>Sphingomonadales</taxon>
        <taxon>Sphingomonadaceae</taxon>
        <taxon>Novosphingobium</taxon>
    </lineage>
</organism>
<evidence type="ECO:0000313" key="2">
    <source>
        <dbReference type="EMBL" id="NML93287.1"/>
    </source>
</evidence>
<feature type="domain" description="Glycosyl transferase family 1" evidence="1">
    <location>
        <begin position="244"/>
        <end position="308"/>
    </location>
</feature>
<dbReference type="AlphaFoldDB" id="A0A7Y0BMT0"/>
<name>A0A7Y0BMT0_9SPHN</name>
<accession>A0A7Y0BMT0</accession>